<gene>
    <name evidence="3" type="ORF">M409DRAFT_23455</name>
</gene>
<evidence type="ECO:0000256" key="1">
    <source>
        <dbReference type="SAM" id="MobiDB-lite"/>
    </source>
</evidence>
<name>A0A6A6CI26_ZASCE</name>
<feature type="region of interest" description="Disordered" evidence="1">
    <location>
        <begin position="74"/>
        <end position="117"/>
    </location>
</feature>
<feature type="compositionally biased region" description="Polar residues" evidence="1">
    <location>
        <begin position="345"/>
        <end position="355"/>
    </location>
</feature>
<protein>
    <recommendedName>
        <fullName evidence="2">DUF7730 domain-containing protein</fullName>
    </recommendedName>
</protein>
<dbReference type="RefSeq" id="XP_033667152.1">
    <property type="nucleotide sequence ID" value="XM_033806801.1"/>
</dbReference>
<evidence type="ECO:0000313" key="4">
    <source>
        <dbReference type="Proteomes" id="UP000799537"/>
    </source>
</evidence>
<dbReference type="GeneID" id="54560073"/>
<sequence>MPFEFSGAPPSLLNGHSAFSSFAPSPQTTSTPPTDASKSFPGTCQQPPFQFGGAPSFGAASPFSSTLIPTFGSTSTWSSSSPRPECNTPNFLATKSSSTQQVAASTPEPYSNDPLTRTLDRASKGKLAIFGRGDIAADAILNDILGDNKHNIPALLAGLHEVESSSRIVASFIRSLFDQLIRVQTPREEQSAEESVPTTANEAAVEVLVENSDHESMGTFYAEEPPIPRNHWRVKELSRYLAEALLDEGYIWYDEGARVLADYIIDLTYDYNQNTIVAKVCDLLARQDNDAAVDIAVYWTRRKLQEIEQDCYFDRDDPRNGSVRDANDEMDVATASDKSAEKQHSSQNTTVQVQKTAGAAVAKPEEKSEEKKPFRFLDLPAELRNWIYLEVMTPGHISLNYGSYSLGQVPKDKLDKVKQTKCETQILATCRQIHDEAKDILYENTVCVASNNVDGMYPVIRQSLLPNHALSRLTSLTFAMVATKGPRQVYKELRRLNWTQFQHMTGLKKLRICIIEREDEAGETSQKRWILEQIIERVPKDCEVAFESGAGFEDDIAQAIIDELDAEKAKFPEYRFTDAYEVDGELLGALAEPFKSRQGCKSGSKRDYRFPERSLHLKPLVPASEVNPSIVLGGSQ</sequence>
<feature type="compositionally biased region" description="Low complexity" evidence="1">
    <location>
        <begin position="20"/>
        <end position="34"/>
    </location>
</feature>
<feature type="region of interest" description="Disordered" evidence="1">
    <location>
        <begin position="16"/>
        <end position="55"/>
    </location>
</feature>
<dbReference type="Proteomes" id="UP000799537">
    <property type="component" value="Unassembled WGS sequence"/>
</dbReference>
<dbReference type="PANTHER" id="PTHR38790">
    <property type="entry name" value="2EXR DOMAIN-CONTAINING PROTEIN-RELATED"/>
    <property type="match status" value="1"/>
</dbReference>
<reference evidence="3" key="1">
    <citation type="journal article" date="2020" name="Stud. Mycol.">
        <title>101 Dothideomycetes genomes: a test case for predicting lifestyles and emergence of pathogens.</title>
        <authorList>
            <person name="Haridas S."/>
            <person name="Albert R."/>
            <person name="Binder M."/>
            <person name="Bloem J."/>
            <person name="Labutti K."/>
            <person name="Salamov A."/>
            <person name="Andreopoulos B."/>
            <person name="Baker S."/>
            <person name="Barry K."/>
            <person name="Bills G."/>
            <person name="Bluhm B."/>
            <person name="Cannon C."/>
            <person name="Castanera R."/>
            <person name="Culley D."/>
            <person name="Daum C."/>
            <person name="Ezra D."/>
            <person name="Gonzalez J."/>
            <person name="Henrissat B."/>
            <person name="Kuo A."/>
            <person name="Liang C."/>
            <person name="Lipzen A."/>
            <person name="Lutzoni F."/>
            <person name="Magnuson J."/>
            <person name="Mondo S."/>
            <person name="Nolan M."/>
            <person name="Ohm R."/>
            <person name="Pangilinan J."/>
            <person name="Park H.-J."/>
            <person name="Ramirez L."/>
            <person name="Alfaro M."/>
            <person name="Sun H."/>
            <person name="Tritt A."/>
            <person name="Yoshinaga Y."/>
            <person name="Zwiers L.-H."/>
            <person name="Turgeon B."/>
            <person name="Goodwin S."/>
            <person name="Spatafora J."/>
            <person name="Crous P."/>
            <person name="Grigoriev I."/>
        </authorList>
    </citation>
    <scope>NUCLEOTIDE SEQUENCE</scope>
    <source>
        <strain evidence="3">ATCC 36951</strain>
    </source>
</reference>
<dbReference type="OrthoDB" id="5314997at2759"/>
<proteinExistence type="predicted"/>
<feature type="compositionally biased region" description="Low complexity" evidence="1">
    <location>
        <begin position="45"/>
        <end position="55"/>
    </location>
</feature>
<feature type="region of interest" description="Disordered" evidence="1">
    <location>
        <begin position="315"/>
        <end position="367"/>
    </location>
</feature>
<evidence type="ECO:0000259" key="2">
    <source>
        <dbReference type="Pfam" id="PF24864"/>
    </source>
</evidence>
<feature type="compositionally biased region" description="Polar residues" evidence="1">
    <location>
        <begin position="87"/>
        <end position="104"/>
    </location>
</feature>
<feature type="domain" description="DUF7730" evidence="2">
    <location>
        <begin position="376"/>
        <end position="533"/>
    </location>
</feature>
<dbReference type="Pfam" id="PF24864">
    <property type="entry name" value="DUF7730"/>
    <property type="match status" value="1"/>
</dbReference>
<accession>A0A6A6CI26</accession>
<dbReference type="InterPro" id="IPR056632">
    <property type="entry name" value="DUF7730"/>
</dbReference>
<keyword evidence="4" id="KW-1185">Reference proteome</keyword>
<organism evidence="3 4">
    <name type="scientific">Zasmidium cellare ATCC 36951</name>
    <dbReference type="NCBI Taxonomy" id="1080233"/>
    <lineage>
        <taxon>Eukaryota</taxon>
        <taxon>Fungi</taxon>
        <taxon>Dikarya</taxon>
        <taxon>Ascomycota</taxon>
        <taxon>Pezizomycotina</taxon>
        <taxon>Dothideomycetes</taxon>
        <taxon>Dothideomycetidae</taxon>
        <taxon>Mycosphaerellales</taxon>
        <taxon>Mycosphaerellaceae</taxon>
        <taxon>Zasmidium</taxon>
    </lineage>
</organism>
<evidence type="ECO:0000313" key="3">
    <source>
        <dbReference type="EMBL" id="KAF2166263.1"/>
    </source>
</evidence>
<dbReference type="AlphaFoldDB" id="A0A6A6CI26"/>
<dbReference type="EMBL" id="ML993597">
    <property type="protein sequence ID" value="KAF2166263.1"/>
    <property type="molecule type" value="Genomic_DNA"/>
</dbReference>